<organism evidence="6 7">
    <name type="scientific">Bradyrhizobium erythrophlei</name>
    <dbReference type="NCBI Taxonomy" id="1437360"/>
    <lineage>
        <taxon>Bacteria</taxon>
        <taxon>Pseudomonadati</taxon>
        <taxon>Pseudomonadota</taxon>
        <taxon>Alphaproteobacteria</taxon>
        <taxon>Hyphomicrobiales</taxon>
        <taxon>Nitrobacteraceae</taxon>
        <taxon>Bradyrhizobium</taxon>
    </lineage>
</organism>
<accession>A0A1H4WWG7</accession>
<dbReference type="PANTHER" id="PTHR11699">
    <property type="entry name" value="ALDEHYDE DEHYDROGENASE-RELATED"/>
    <property type="match status" value="1"/>
</dbReference>
<dbReference type="InterPro" id="IPR016161">
    <property type="entry name" value="Ald_DH/histidinol_DH"/>
</dbReference>
<evidence type="ECO:0000256" key="2">
    <source>
        <dbReference type="ARBA" id="ARBA00023002"/>
    </source>
</evidence>
<evidence type="ECO:0000256" key="1">
    <source>
        <dbReference type="ARBA" id="ARBA00009986"/>
    </source>
</evidence>
<reference evidence="6 7" key="1">
    <citation type="submission" date="2016-10" db="EMBL/GenBank/DDBJ databases">
        <authorList>
            <person name="de Groot N.N."/>
        </authorList>
    </citation>
    <scope>NUCLEOTIDE SEQUENCE [LARGE SCALE GENOMIC DNA]</scope>
    <source>
        <strain evidence="6 7">MT12</strain>
    </source>
</reference>
<dbReference type="InterPro" id="IPR029510">
    <property type="entry name" value="Ald_DH_CS_GLU"/>
</dbReference>
<evidence type="ECO:0000259" key="5">
    <source>
        <dbReference type="Pfam" id="PF00171"/>
    </source>
</evidence>
<gene>
    <name evidence="6" type="ORF">SAMN05444164_3271</name>
</gene>
<dbReference type="InterPro" id="IPR016160">
    <property type="entry name" value="Ald_DH_CS_CYS"/>
</dbReference>
<evidence type="ECO:0000256" key="4">
    <source>
        <dbReference type="RuleBase" id="RU003345"/>
    </source>
</evidence>
<proteinExistence type="inferred from homology"/>
<dbReference type="OrthoDB" id="8175464at2"/>
<evidence type="ECO:0000313" key="7">
    <source>
        <dbReference type="Proteomes" id="UP000198992"/>
    </source>
</evidence>
<dbReference type="PROSITE" id="PS00070">
    <property type="entry name" value="ALDEHYDE_DEHYDR_CYS"/>
    <property type="match status" value="1"/>
</dbReference>
<feature type="domain" description="Aldehyde dehydrogenase" evidence="5">
    <location>
        <begin position="13"/>
        <end position="472"/>
    </location>
</feature>
<dbReference type="AlphaFoldDB" id="A0A1H4WWG7"/>
<dbReference type="Pfam" id="PF00171">
    <property type="entry name" value="Aldedh"/>
    <property type="match status" value="1"/>
</dbReference>
<dbReference type="InterPro" id="IPR016163">
    <property type="entry name" value="Ald_DH_C"/>
</dbReference>
<dbReference type="InterPro" id="IPR015590">
    <property type="entry name" value="Aldehyde_DH_dom"/>
</dbReference>
<protein>
    <submittedName>
        <fullName evidence="6">Aldehyde dehydrogenase (NAD+)</fullName>
    </submittedName>
</protein>
<dbReference type="SUPFAM" id="SSF53720">
    <property type="entry name" value="ALDH-like"/>
    <property type="match status" value="1"/>
</dbReference>
<sequence>MQIYRNFIGGAWHKSTETLQVIDPSDGTTVARIARGTVADISAAVAAAQSALDGEWGLLSAAERGRLLTRLSQLIRRDSEKLARLESQDVGKPLHQGRADASACARYFEFYGGAADKVHGDTIPYEEGFTVFSQWEPHGVTGHIIPWNYPMQIIGRSVGPALAMGNACVVKPAEDASLTALALARLVEEAGFPAGALNVVTGLGEEAGAALTEHPGIGHVSFTGSPEVGTLVQQAAAINRIPVTLELGGKSPHLVFADADLDIAAAAVVSAIVQNCGQTCAAGSRVLIEDAVYGDFTANLSARFSTLQAGPSDRNLDLGPLINAQQLARVKKYIDIAERDRLPIIGSGTIAPNAPEGGYYTKPILIGDVPPDHVLAQEEVFGPVLVAIRVRDEADALRVANGTPYGLVSGIWTKDIARAMRLSRKLRSGQVLINNYGAGGGIELPFGGMKGSGHGREKGFAALYGFASLKTVAVKHG</sequence>
<dbReference type="Gene3D" id="3.40.309.10">
    <property type="entry name" value="Aldehyde Dehydrogenase, Chain A, domain 2"/>
    <property type="match status" value="1"/>
</dbReference>
<comment type="similarity">
    <text evidence="1 4">Belongs to the aldehyde dehydrogenase family.</text>
</comment>
<evidence type="ECO:0000313" key="6">
    <source>
        <dbReference type="EMBL" id="SEC97575.1"/>
    </source>
</evidence>
<dbReference type="PROSITE" id="PS00687">
    <property type="entry name" value="ALDEHYDE_DEHYDR_GLU"/>
    <property type="match status" value="1"/>
</dbReference>
<dbReference type="RefSeq" id="WP_092116848.1">
    <property type="nucleotide sequence ID" value="NZ_FNTH01000001.1"/>
</dbReference>
<dbReference type="CDD" id="cd07109">
    <property type="entry name" value="ALDH_AAS00426"/>
    <property type="match status" value="1"/>
</dbReference>
<dbReference type="FunFam" id="3.40.605.10:FF:000007">
    <property type="entry name" value="NAD/NADP-dependent betaine aldehyde dehydrogenase"/>
    <property type="match status" value="1"/>
</dbReference>
<name>A0A1H4WWG7_9BRAD</name>
<dbReference type="InterPro" id="IPR016162">
    <property type="entry name" value="Ald_DH_N"/>
</dbReference>
<keyword evidence="2 4" id="KW-0560">Oxidoreductase</keyword>
<feature type="active site" evidence="3">
    <location>
        <position position="246"/>
    </location>
</feature>
<dbReference type="Gene3D" id="3.40.605.10">
    <property type="entry name" value="Aldehyde Dehydrogenase, Chain A, domain 1"/>
    <property type="match status" value="1"/>
</dbReference>
<evidence type="ECO:0000256" key="3">
    <source>
        <dbReference type="PROSITE-ProRule" id="PRU10007"/>
    </source>
</evidence>
<dbReference type="GO" id="GO:0016620">
    <property type="term" value="F:oxidoreductase activity, acting on the aldehyde or oxo group of donors, NAD or NADP as acceptor"/>
    <property type="evidence" value="ECO:0007669"/>
    <property type="project" value="InterPro"/>
</dbReference>
<dbReference type="EMBL" id="FNTH01000001">
    <property type="protein sequence ID" value="SEC97575.1"/>
    <property type="molecule type" value="Genomic_DNA"/>
</dbReference>
<dbReference type="Proteomes" id="UP000198992">
    <property type="component" value="Unassembled WGS sequence"/>
</dbReference>